<evidence type="ECO:0000256" key="12">
    <source>
        <dbReference type="ARBA" id="ARBA00022917"/>
    </source>
</evidence>
<dbReference type="CDD" id="cd00496">
    <property type="entry name" value="PheRS_alpha_core"/>
    <property type="match status" value="1"/>
</dbReference>
<keyword evidence="11" id="KW-0460">Magnesium</keyword>
<evidence type="ECO:0000256" key="13">
    <source>
        <dbReference type="ARBA" id="ARBA00023146"/>
    </source>
</evidence>
<evidence type="ECO:0000256" key="10">
    <source>
        <dbReference type="ARBA" id="ARBA00022840"/>
    </source>
</evidence>
<proteinExistence type="inferred from homology"/>
<keyword evidence="6" id="KW-0963">Cytoplasm</keyword>
<feature type="domain" description="Aminoacyl-transfer RNA synthetases class-II family profile" evidence="16">
    <location>
        <begin position="293"/>
        <end position="544"/>
    </location>
</feature>
<evidence type="ECO:0000313" key="17">
    <source>
        <dbReference type="EMBL" id="CAF1375601.1"/>
    </source>
</evidence>
<dbReference type="Gene3D" id="1.10.10.2330">
    <property type="match status" value="1"/>
</dbReference>
<evidence type="ECO:0000256" key="2">
    <source>
        <dbReference type="ARBA" id="ARBA00004496"/>
    </source>
</evidence>
<evidence type="ECO:0000256" key="14">
    <source>
        <dbReference type="ARBA" id="ARBA00030612"/>
    </source>
</evidence>
<evidence type="ECO:0000256" key="15">
    <source>
        <dbReference type="ARBA" id="ARBA00049255"/>
    </source>
</evidence>
<evidence type="ECO:0000256" key="5">
    <source>
        <dbReference type="ARBA" id="ARBA00012814"/>
    </source>
</evidence>
<keyword evidence="10" id="KW-0067">ATP-binding</keyword>
<evidence type="ECO:0000256" key="3">
    <source>
        <dbReference type="ARBA" id="ARBA00006703"/>
    </source>
</evidence>
<dbReference type="InterPro" id="IPR004529">
    <property type="entry name" value="Phe-tRNA-synth_IIc_asu"/>
</dbReference>
<protein>
    <recommendedName>
        <fullName evidence="5">phenylalanine--tRNA ligase</fullName>
        <ecNumber evidence="5">6.1.1.20</ecNumber>
    </recommendedName>
    <alternativeName>
        <fullName evidence="14">Phenylalanyl-tRNA synthetase alpha subunit</fullName>
    </alternativeName>
</protein>
<keyword evidence="9" id="KW-0547">Nucleotide-binding</keyword>
<gene>
    <name evidence="17" type="ORF">CJN711_LOCUS20674</name>
</gene>
<dbReference type="GO" id="GO:0009328">
    <property type="term" value="C:phenylalanine-tRNA ligase complex"/>
    <property type="evidence" value="ECO:0007669"/>
    <property type="project" value="TreeGrafter"/>
</dbReference>
<dbReference type="InterPro" id="IPR006195">
    <property type="entry name" value="aa-tRNA-synth_II"/>
</dbReference>
<evidence type="ECO:0000256" key="8">
    <source>
        <dbReference type="ARBA" id="ARBA00022723"/>
    </source>
</evidence>
<keyword evidence="12" id="KW-0648">Protein biosynthesis</keyword>
<evidence type="ECO:0000259" key="16">
    <source>
        <dbReference type="PROSITE" id="PS50862"/>
    </source>
</evidence>
<evidence type="ECO:0000256" key="11">
    <source>
        <dbReference type="ARBA" id="ARBA00022842"/>
    </source>
</evidence>
<dbReference type="GO" id="GO:0005524">
    <property type="term" value="F:ATP binding"/>
    <property type="evidence" value="ECO:0007669"/>
    <property type="project" value="UniProtKB-KW"/>
</dbReference>
<comment type="cofactor">
    <cofactor evidence="1">
        <name>Mg(2+)</name>
        <dbReference type="ChEBI" id="CHEBI:18420"/>
    </cofactor>
</comment>
<comment type="subcellular location">
    <subcellularLocation>
        <location evidence="2">Cytoplasm</location>
    </subcellularLocation>
</comment>
<dbReference type="AlphaFoldDB" id="A0A815JB40"/>
<dbReference type="PANTHER" id="PTHR11538:SF40">
    <property type="entry name" value="PHENYLALANINE--TRNA LIGASE ALPHA SUBUNIT"/>
    <property type="match status" value="1"/>
</dbReference>
<dbReference type="EC" id="6.1.1.20" evidence="5"/>
<dbReference type="NCBIfam" id="TIGR00468">
    <property type="entry name" value="pheS"/>
    <property type="match status" value="1"/>
</dbReference>
<dbReference type="Gene3D" id="3.30.1370.240">
    <property type="match status" value="1"/>
</dbReference>
<dbReference type="InterPro" id="IPR040725">
    <property type="entry name" value="PheRS_DBD3"/>
</dbReference>
<keyword evidence="7" id="KW-0436">Ligase</keyword>
<evidence type="ECO:0000256" key="9">
    <source>
        <dbReference type="ARBA" id="ARBA00022741"/>
    </source>
</evidence>
<dbReference type="PROSITE" id="PS50862">
    <property type="entry name" value="AA_TRNA_LIGASE_II"/>
    <property type="match status" value="1"/>
</dbReference>
<dbReference type="GO" id="GO:0046872">
    <property type="term" value="F:metal ion binding"/>
    <property type="evidence" value="ECO:0007669"/>
    <property type="project" value="UniProtKB-KW"/>
</dbReference>
<dbReference type="GO" id="GO:0000049">
    <property type="term" value="F:tRNA binding"/>
    <property type="evidence" value="ECO:0007669"/>
    <property type="project" value="InterPro"/>
</dbReference>
<dbReference type="NCBIfam" id="NF003210">
    <property type="entry name" value="PRK04172.1"/>
    <property type="match status" value="1"/>
</dbReference>
<dbReference type="EMBL" id="CAJNOV010009677">
    <property type="protein sequence ID" value="CAF1375601.1"/>
    <property type="molecule type" value="Genomic_DNA"/>
</dbReference>
<dbReference type="InterPro" id="IPR045864">
    <property type="entry name" value="aa-tRNA-synth_II/BPL/LPL"/>
</dbReference>
<dbReference type="GO" id="GO:0006432">
    <property type="term" value="P:phenylalanyl-tRNA aminoacylation"/>
    <property type="evidence" value="ECO:0007669"/>
    <property type="project" value="InterPro"/>
</dbReference>
<evidence type="ECO:0000256" key="6">
    <source>
        <dbReference type="ARBA" id="ARBA00022490"/>
    </source>
</evidence>
<evidence type="ECO:0000256" key="4">
    <source>
        <dbReference type="ARBA" id="ARBA00011209"/>
    </source>
</evidence>
<organism evidence="17 18">
    <name type="scientific">Rotaria magnacalcarata</name>
    <dbReference type="NCBI Taxonomy" id="392030"/>
    <lineage>
        <taxon>Eukaryota</taxon>
        <taxon>Metazoa</taxon>
        <taxon>Spiralia</taxon>
        <taxon>Gnathifera</taxon>
        <taxon>Rotifera</taxon>
        <taxon>Eurotatoria</taxon>
        <taxon>Bdelloidea</taxon>
        <taxon>Philodinida</taxon>
        <taxon>Philodinidae</taxon>
        <taxon>Rotaria</taxon>
    </lineage>
</organism>
<dbReference type="GO" id="GO:0005829">
    <property type="term" value="C:cytosol"/>
    <property type="evidence" value="ECO:0007669"/>
    <property type="project" value="TreeGrafter"/>
</dbReference>
<keyword evidence="13" id="KW-0030">Aminoacyl-tRNA synthetase</keyword>
<comment type="similarity">
    <text evidence="3">Belongs to the class-II aminoacyl-tRNA synthetase family. Phe-tRNA synthetase alpha subunit type 2 subfamily.</text>
</comment>
<comment type="caution">
    <text evidence="17">The sequence shown here is derived from an EMBL/GenBank/DDBJ whole genome shotgun (WGS) entry which is preliminary data.</text>
</comment>
<comment type="catalytic activity">
    <reaction evidence="15">
        <text>tRNA(Phe) + L-phenylalanine + ATP = L-phenylalanyl-tRNA(Phe) + AMP + diphosphate + H(+)</text>
        <dbReference type="Rhea" id="RHEA:19413"/>
        <dbReference type="Rhea" id="RHEA-COMP:9668"/>
        <dbReference type="Rhea" id="RHEA-COMP:9699"/>
        <dbReference type="ChEBI" id="CHEBI:15378"/>
        <dbReference type="ChEBI" id="CHEBI:30616"/>
        <dbReference type="ChEBI" id="CHEBI:33019"/>
        <dbReference type="ChEBI" id="CHEBI:58095"/>
        <dbReference type="ChEBI" id="CHEBI:78442"/>
        <dbReference type="ChEBI" id="CHEBI:78531"/>
        <dbReference type="ChEBI" id="CHEBI:456215"/>
        <dbReference type="EC" id="6.1.1.20"/>
    </reaction>
</comment>
<dbReference type="Proteomes" id="UP000663855">
    <property type="component" value="Unassembled WGS sequence"/>
</dbReference>
<dbReference type="Pfam" id="PF18553">
    <property type="entry name" value="PheRS_DBD3"/>
    <property type="match status" value="1"/>
</dbReference>
<dbReference type="Gene3D" id="3.30.930.10">
    <property type="entry name" value="Bira Bifunctional Protein, Domain 2"/>
    <property type="match status" value="1"/>
</dbReference>
<evidence type="ECO:0000256" key="1">
    <source>
        <dbReference type="ARBA" id="ARBA00001946"/>
    </source>
</evidence>
<dbReference type="InterPro" id="IPR002319">
    <property type="entry name" value="Phenylalanyl-tRNA_Synthase"/>
</dbReference>
<dbReference type="Pfam" id="PF18552">
    <property type="entry name" value="PheRS_DBD1"/>
    <property type="match status" value="1"/>
</dbReference>
<name>A0A815JB40_9BILA</name>
<dbReference type="InterPro" id="IPR040724">
    <property type="entry name" value="PheRS_DBD1"/>
</dbReference>
<dbReference type="FunFam" id="3.30.930.10:FF:000033">
    <property type="entry name" value="Phenylalanine--tRNA ligase alpha subunit"/>
    <property type="match status" value="1"/>
</dbReference>
<accession>A0A815JB40</accession>
<dbReference type="GO" id="GO:0004826">
    <property type="term" value="F:phenylalanine-tRNA ligase activity"/>
    <property type="evidence" value="ECO:0007669"/>
    <property type="project" value="UniProtKB-EC"/>
</dbReference>
<dbReference type="Pfam" id="PF01409">
    <property type="entry name" value="tRNA-synt_2d"/>
    <property type="match status" value="1"/>
</dbReference>
<dbReference type="PANTHER" id="PTHR11538">
    <property type="entry name" value="PHENYLALANYL-TRNA SYNTHETASE"/>
    <property type="match status" value="1"/>
</dbReference>
<reference evidence="17" key="1">
    <citation type="submission" date="2021-02" db="EMBL/GenBank/DDBJ databases">
        <authorList>
            <person name="Nowell W R."/>
        </authorList>
    </citation>
    <scope>NUCLEOTIDE SEQUENCE</scope>
</reference>
<comment type="subunit">
    <text evidence="4">Tetramer of two alpha and two beta subunits.</text>
</comment>
<evidence type="ECO:0000313" key="18">
    <source>
        <dbReference type="Proteomes" id="UP000663855"/>
    </source>
</evidence>
<sequence>MSNSTENSTSGAASITKKSTSSSLQNDLLLHLNTHNELNTWSYANEHNIDHQLVIGTFRSIQSMGDIIRMEQKTSRSIAPTDEGKILIVNGSYEYNLFQAVPVDKGIEQPELMIIRMEQKTSRSIAPTDEGKILIVNGSYEYNLFKAVPVDKGIEQPELMKLPNANIGFAKAMSNDWLQVDKSCKPYIVKRKVDNVHDDIKDLLIRIQSMQLLDPNAKEVVDLKKRKLVEDVVVNYFIVTKLAGFSTNIAKGEAELTADMLQTGSWKSLNFKQYNFNAKGMIPSYGCLHPLLKVRTEYRQIFLEMGFTEMQTNNYVENSFWNFDALFTPQKHPARDAQDTFFLSDPAITTKFPTDYLEKVKQVHSTGAFGSIGYQYDWQLEEAQKNVLRTHTTAVSTRMLYKLAQEKTFKPAKYFSIDKVFRNENLDATHLAEFHQIEGLIADYNLTLGDLIGILYEFFRKLGMTKLRFKPAYNPYTEPSMEVFSYHEGLKKWIEVGNSGMFRPEMLLPMGLPENVSVIAWGLSLERPTMILYGINNIRDLIGPKVDLEMCRENPICRVIPAKAED</sequence>
<dbReference type="SUPFAM" id="SSF55681">
    <property type="entry name" value="Class II aaRS and biotin synthetases"/>
    <property type="match status" value="1"/>
</dbReference>
<keyword evidence="8" id="KW-0479">Metal-binding</keyword>
<evidence type="ECO:0000256" key="7">
    <source>
        <dbReference type="ARBA" id="ARBA00022598"/>
    </source>
</evidence>